<name>A0AAQ4FFP1_AMBAM</name>
<protein>
    <submittedName>
        <fullName evidence="1">Uncharacterized protein</fullName>
    </submittedName>
</protein>
<gene>
    <name evidence="1" type="ORF">V5799_007505</name>
</gene>
<proteinExistence type="predicted"/>
<comment type="caution">
    <text evidence="1">The sequence shown here is derived from an EMBL/GenBank/DDBJ whole genome shotgun (WGS) entry which is preliminary data.</text>
</comment>
<dbReference type="Proteomes" id="UP001321473">
    <property type="component" value="Unassembled WGS sequence"/>
</dbReference>
<dbReference type="AlphaFoldDB" id="A0AAQ4FFP1"/>
<organism evidence="1 2">
    <name type="scientific">Amblyomma americanum</name>
    <name type="common">Lone star tick</name>
    <dbReference type="NCBI Taxonomy" id="6943"/>
    <lineage>
        <taxon>Eukaryota</taxon>
        <taxon>Metazoa</taxon>
        <taxon>Ecdysozoa</taxon>
        <taxon>Arthropoda</taxon>
        <taxon>Chelicerata</taxon>
        <taxon>Arachnida</taxon>
        <taxon>Acari</taxon>
        <taxon>Parasitiformes</taxon>
        <taxon>Ixodida</taxon>
        <taxon>Ixodoidea</taxon>
        <taxon>Ixodidae</taxon>
        <taxon>Amblyomminae</taxon>
        <taxon>Amblyomma</taxon>
    </lineage>
</organism>
<reference evidence="1 2" key="1">
    <citation type="journal article" date="2023" name="Arcadia Sci">
        <title>De novo assembly of a long-read Amblyomma americanum tick genome.</title>
        <authorList>
            <person name="Chou S."/>
            <person name="Poskanzer K.E."/>
            <person name="Rollins M."/>
            <person name="Thuy-Boun P.S."/>
        </authorList>
    </citation>
    <scope>NUCLEOTIDE SEQUENCE [LARGE SCALE GENOMIC DNA]</scope>
    <source>
        <strain evidence="1">F_SG_1</strain>
        <tissue evidence="1">Salivary glands</tissue>
    </source>
</reference>
<dbReference type="EMBL" id="JARKHS020002995">
    <property type="protein sequence ID" value="KAK8786127.1"/>
    <property type="molecule type" value="Genomic_DNA"/>
</dbReference>
<accession>A0AAQ4FFP1</accession>
<evidence type="ECO:0000313" key="2">
    <source>
        <dbReference type="Proteomes" id="UP001321473"/>
    </source>
</evidence>
<feature type="non-terminal residue" evidence="1">
    <location>
        <position position="378"/>
    </location>
</feature>
<sequence>MRCLCPLVEADILNTINKLTLNNSTLLQDVRTWAAPVSLTVLSFKPCSDLRGCQRAGRQDLGYGRRLVCSELQALFRSSRLPESRHCYYAVGASMPGQYPRSPARLTCPPSRPAKKEPQCQTTFRIAVPVVLVKAPIRSAAATVSSQAHYSSPHKEELGALDVERKHNLRASGVASSAVNFGSCPASCRCQRVVNSGTPSVQRCPVDVHGAQHEQHVQHGCLPLRLWRGSGASLQLWLCLRHTREGLTVSLQRERCSGGQLTSMEPSASNMSGIGTAKNSVRRDFGADTKQTCTNLHVIDQCSLPLLSPVRLTICRAEKFHRGDIKMGTVPGFAPALLLLLSTAASVDIDTSDGGYNELRVSISDNIPPDESIIDNIE</sequence>
<evidence type="ECO:0000313" key="1">
    <source>
        <dbReference type="EMBL" id="KAK8786127.1"/>
    </source>
</evidence>
<keyword evidence="2" id="KW-1185">Reference proteome</keyword>